<feature type="compositionally biased region" description="Basic and acidic residues" evidence="2">
    <location>
        <begin position="69"/>
        <end position="81"/>
    </location>
</feature>
<reference evidence="4" key="2">
    <citation type="submission" date="2023-06" db="EMBL/GenBank/DDBJ databases">
        <authorList>
            <consortium name="Lawrence Berkeley National Laboratory"/>
            <person name="Haridas S."/>
            <person name="Hensen N."/>
            <person name="Bonometti L."/>
            <person name="Westerberg I."/>
            <person name="Brannstrom I.O."/>
            <person name="Guillou S."/>
            <person name="Cros-Aarteil S."/>
            <person name="Calhoun S."/>
            <person name="Kuo A."/>
            <person name="Mondo S."/>
            <person name="Pangilinan J."/>
            <person name="Riley R."/>
            <person name="LaButti K."/>
            <person name="Andreopoulos B."/>
            <person name="Lipzen A."/>
            <person name="Chen C."/>
            <person name="Yanf M."/>
            <person name="Daum C."/>
            <person name="Ng V."/>
            <person name="Clum A."/>
            <person name="Steindorff A."/>
            <person name="Ohm R."/>
            <person name="Martin F."/>
            <person name="Silar P."/>
            <person name="Natvig D."/>
            <person name="Lalanne C."/>
            <person name="Gautier V."/>
            <person name="Ament-velasquez S.L."/>
            <person name="Kruys A."/>
            <person name="Hutchinson M.I."/>
            <person name="Powell A.J."/>
            <person name="Barry K."/>
            <person name="Miller A.N."/>
            <person name="Grigoriev I.V."/>
            <person name="Debuchy R."/>
            <person name="Gladieux P."/>
            <person name="Thoren M.H."/>
            <person name="Johannesson H."/>
        </authorList>
    </citation>
    <scope>NUCLEOTIDE SEQUENCE</scope>
    <source>
        <strain evidence="4">CBS 232.78</strain>
    </source>
</reference>
<reference evidence="4" key="1">
    <citation type="journal article" date="2023" name="Mol. Phylogenet. Evol.">
        <title>Genome-scale phylogeny and comparative genomics of the fungal order Sordariales.</title>
        <authorList>
            <person name="Hensen N."/>
            <person name="Bonometti L."/>
            <person name="Westerberg I."/>
            <person name="Brannstrom I.O."/>
            <person name="Guillou S."/>
            <person name="Cros-Aarteil S."/>
            <person name="Calhoun S."/>
            <person name="Haridas S."/>
            <person name="Kuo A."/>
            <person name="Mondo S."/>
            <person name="Pangilinan J."/>
            <person name="Riley R."/>
            <person name="LaButti K."/>
            <person name="Andreopoulos B."/>
            <person name="Lipzen A."/>
            <person name="Chen C."/>
            <person name="Yan M."/>
            <person name="Daum C."/>
            <person name="Ng V."/>
            <person name="Clum A."/>
            <person name="Steindorff A."/>
            <person name="Ohm R.A."/>
            <person name="Martin F."/>
            <person name="Silar P."/>
            <person name="Natvig D.O."/>
            <person name="Lalanne C."/>
            <person name="Gautier V."/>
            <person name="Ament-Velasquez S.L."/>
            <person name="Kruys A."/>
            <person name="Hutchinson M.I."/>
            <person name="Powell A.J."/>
            <person name="Barry K."/>
            <person name="Miller A.N."/>
            <person name="Grigoriev I.V."/>
            <person name="Debuchy R."/>
            <person name="Gladieux P."/>
            <person name="Hiltunen Thoren M."/>
            <person name="Johannesson H."/>
        </authorList>
    </citation>
    <scope>NUCLEOTIDE SEQUENCE</scope>
    <source>
        <strain evidence="4">CBS 232.78</strain>
    </source>
</reference>
<evidence type="ECO:0000313" key="5">
    <source>
        <dbReference type="Proteomes" id="UP001285441"/>
    </source>
</evidence>
<proteinExistence type="predicted"/>
<feature type="region of interest" description="Disordered" evidence="2">
    <location>
        <begin position="68"/>
        <end position="90"/>
    </location>
</feature>
<dbReference type="SUPFAM" id="SSF53474">
    <property type="entry name" value="alpha/beta-Hydrolases"/>
    <property type="match status" value="1"/>
</dbReference>
<dbReference type="Proteomes" id="UP001285441">
    <property type="component" value="Unassembled WGS sequence"/>
</dbReference>
<dbReference type="InterPro" id="IPR029058">
    <property type="entry name" value="AB_hydrolase_fold"/>
</dbReference>
<feature type="domain" description="Alpha/beta hydrolase fold-3" evidence="3">
    <location>
        <begin position="129"/>
        <end position="349"/>
    </location>
</feature>
<evidence type="ECO:0000259" key="3">
    <source>
        <dbReference type="Pfam" id="PF07859"/>
    </source>
</evidence>
<dbReference type="PANTHER" id="PTHR48081:SF8">
    <property type="entry name" value="ALPHA_BETA HYDROLASE FOLD-3 DOMAIN-CONTAINING PROTEIN-RELATED"/>
    <property type="match status" value="1"/>
</dbReference>
<evidence type="ECO:0000256" key="1">
    <source>
        <dbReference type="ARBA" id="ARBA00022801"/>
    </source>
</evidence>
<keyword evidence="5" id="KW-1185">Reference proteome</keyword>
<dbReference type="Gene3D" id="3.40.50.1820">
    <property type="entry name" value="alpha/beta hydrolase"/>
    <property type="match status" value="1"/>
</dbReference>
<gene>
    <name evidence="4" type="ORF">B0H63DRAFT_492121</name>
</gene>
<keyword evidence="1 4" id="KW-0378">Hydrolase</keyword>
<evidence type="ECO:0000313" key="4">
    <source>
        <dbReference type="EMBL" id="KAK3395121.1"/>
    </source>
</evidence>
<comment type="caution">
    <text evidence="4">The sequence shown here is derived from an EMBL/GenBank/DDBJ whole genome shotgun (WGS) entry which is preliminary data.</text>
</comment>
<sequence length="375" mass="41671">MSSLESAIASLSASQPGKIPAAGPATDSLHHVADPKELLEEHILPKLDPVFLQYFVDVLSKQPPSHLVPLEETRNHPEKYRSPGALDTSSGYERVRDDVVSSQDGASIPVRVYHPDPMVHGPGPYPVHLNYHGGGFVLGDLWSDGQLCLSMREAGVVVIDVYSWLTPGESETIWGKCIQDAWASLNWARDSSSTLNVNPTSVSIGGISAGGHISLILQHMARDAGIELKLCLASVPSSMDAIWYTYYTDSPFSSFHEFHRAPVLPWTRIKYFGRFCTPKDKKHDIRQMWPDWWFAPIRAPNWSGLCETFIRTAEVDPLRDEGEAYGLKLVAGGTRVTLKRYLGCPHTFMHLPFMKQKVEYDQDAVAALRVAHGLQ</sequence>
<protein>
    <submittedName>
        <fullName evidence="4">Alpha/Beta hydrolase protein</fullName>
    </submittedName>
</protein>
<feature type="region of interest" description="Disordered" evidence="2">
    <location>
        <begin position="1"/>
        <end position="25"/>
    </location>
</feature>
<dbReference type="Pfam" id="PF07859">
    <property type="entry name" value="Abhydrolase_3"/>
    <property type="match status" value="1"/>
</dbReference>
<dbReference type="InterPro" id="IPR013094">
    <property type="entry name" value="AB_hydrolase_3"/>
</dbReference>
<accession>A0AAE0U8P7</accession>
<feature type="compositionally biased region" description="Low complexity" evidence="2">
    <location>
        <begin position="1"/>
        <end position="14"/>
    </location>
</feature>
<organism evidence="4 5">
    <name type="scientific">Podospora didyma</name>
    <dbReference type="NCBI Taxonomy" id="330526"/>
    <lineage>
        <taxon>Eukaryota</taxon>
        <taxon>Fungi</taxon>
        <taxon>Dikarya</taxon>
        <taxon>Ascomycota</taxon>
        <taxon>Pezizomycotina</taxon>
        <taxon>Sordariomycetes</taxon>
        <taxon>Sordariomycetidae</taxon>
        <taxon>Sordariales</taxon>
        <taxon>Podosporaceae</taxon>
        <taxon>Podospora</taxon>
    </lineage>
</organism>
<name>A0AAE0U8P7_9PEZI</name>
<dbReference type="AlphaFoldDB" id="A0AAE0U8P7"/>
<dbReference type="PANTHER" id="PTHR48081">
    <property type="entry name" value="AB HYDROLASE SUPERFAMILY PROTEIN C4A8.06C"/>
    <property type="match status" value="1"/>
</dbReference>
<dbReference type="EMBL" id="JAULSW010000001">
    <property type="protein sequence ID" value="KAK3395121.1"/>
    <property type="molecule type" value="Genomic_DNA"/>
</dbReference>
<evidence type="ECO:0000256" key="2">
    <source>
        <dbReference type="SAM" id="MobiDB-lite"/>
    </source>
</evidence>
<dbReference type="GO" id="GO:0016787">
    <property type="term" value="F:hydrolase activity"/>
    <property type="evidence" value="ECO:0007669"/>
    <property type="project" value="UniProtKB-KW"/>
</dbReference>
<dbReference type="InterPro" id="IPR050300">
    <property type="entry name" value="GDXG_lipolytic_enzyme"/>
</dbReference>